<dbReference type="Proteomes" id="UP000515146">
    <property type="component" value="Unplaced"/>
</dbReference>
<dbReference type="GO" id="GO:0005737">
    <property type="term" value="C:cytoplasm"/>
    <property type="evidence" value="ECO:0007669"/>
    <property type="project" value="TreeGrafter"/>
</dbReference>
<sequence length="424" mass="49271">MSKYNINEKESRKTMIERKSLLLPTISLTSLRSNDENEDDYWFQVLELCCQQNPSHFGIEFPSTAFQNFEYLDSGTYSHVIKATAIQYKYTPIVFKIIKVVQKATLNKLNVLSFNGFEQYSDVYQEIVITKVLSDLHNLVCDAHGYEYQTHCFPRIYCTKIVHGEIPNYFLIRKYDENEIKAKPVERFEELHGVPRENLAILMKYCGDSLWQLFKHRYRITSSGATVGLTPCQLLGICYQVTLALAVAECVYQFEHRDLHVCNVLVKKTKKETISFVIRSVSYNVKSFGVKVCLIDATFSRICLGDKVYFTDLTNRLKATASTPNPDAQEEAYKLMYNKVVDKWRDWFPETNIYWCKYFYNEVYNSEAFRSAEPDNSTRKGLQNLIDTISDHRTLRGFIETMFRIPTNSNTNINTTTSARTTSH</sequence>
<dbReference type="Gene3D" id="3.30.200.20">
    <property type="entry name" value="Phosphorylase Kinase, domain 1"/>
    <property type="match status" value="1"/>
</dbReference>
<name>A0A6P6XYD1_DERPT</name>
<dbReference type="GO" id="GO:0005524">
    <property type="term" value="F:ATP binding"/>
    <property type="evidence" value="ECO:0007669"/>
    <property type="project" value="InterPro"/>
</dbReference>
<keyword evidence="3" id="KW-0808">Transferase</keyword>
<feature type="domain" description="Protein kinase" evidence="1">
    <location>
        <begin position="66"/>
        <end position="424"/>
    </location>
</feature>
<dbReference type="GO" id="GO:0005634">
    <property type="term" value="C:nucleus"/>
    <property type="evidence" value="ECO:0007669"/>
    <property type="project" value="TreeGrafter"/>
</dbReference>
<dbReference type="FunCoup" id="A0A6P6XYD1">
    <property type="interactions" value="90"/>
</dbReference>
<dbReference type="GO" id="GO:0000278">
    <property type="term" value="P:mitotic cell cycle"/>
    <property type="evidence" value="ECO:0007669"/>
    <property type="project" value="TreeGrafter"/>
</dbReference>
<evidence type="ECO:0000313" key="3">
    <source>
        <dbReference type="RefSeq" id="XP_027198312.1"/>
    </source>
</evidence>
<protein>
    <submittedName>
        <fullName evidence="3">Serine/threonine-protein kinase haspin homolog</fullName>
    </submittedName>
</protein>
<dbReference type="Pfam" id="PF12330">
    <property type="entry name" value="Haspin_kinase"/>
    <property type="match status" value="1"/>
</dbReference>
<dbReference type="AlphaFoldDB" id="A0A6P6XYD1"/>
<dbReference type="KEGG" id="dpte:113792602"/>
<dbReference type="GO" id="GO:0035556">
    <property type="term" value="P:intracellular signal transduction"/>
    <property type="evidence" value="ECO:0007669"/>
    <property type="project" value="TreeGrafter"/>
</dbReference>
<gene>
    <name evidence="3" type="primary">LOC113792602</name>
</gene>
<dbReference type="InParanoid" id="A0A6P6XYD1"/>
<evidence type="ECO:0000313" key="2">
    <source>
        <dbReference type="Proteomes" id="UP000515146"/>
    </source>
</evidence>
<dbReference type="OrthoDB" id="6421756at2759"/>
<accession>A0A6P6XYD1</accession>
<dbReference type="PROSITE" id="PS50011">
    <property type="entry name" value="PROTEIN_KINASE_DOM"/>
    <property type="match status" value="1"/>
</dbReference>
<dbReference type="InterPro" id="IPR000719">
    <property type="entry name" value="Prot_kinase_dom"/>
</dbReference>
<keyword evidence="3" id="KW-0418">Kinase</keyword>
<dbReference type="Gene3D" id="1.10.510.10">
    <property type="entry name" value="Transferase(Phosphotransferase) domain 1"/>
    <property type="match status" value="1"/>
</dbReference>
<keyword evidence="2" id="KW-1185">Reference proteome</keyword>
<dbReference type="OMA" id="PETNIYW"/>
<dbReference type="InterPro" id="IPR011009">
    <property type="entry name" value="Kinase-like_dom_sf"/>
</dbReference>
<dbReference type="SUPFAM" id="SSF56112">
    <property type="entry name" value="Protein kinase-like (PK-like)"/>
    <property type="match status" value="1"/>
</dbReference>
<reference evidence="3" key="1">
    <citation type="submission" date="2025-08" db="UniProtKB">
        <authorList>
            <consortium name="RefSeq"/>
        </authorList>
    </citation>
    <scope>IDENTIFICATION</scope>
    <source>
        <strain evidence="3">Airmid</strain>
    </source>
</reference>
<organism evidence="2 3">
    <name type="scientific">Dermatophagoides pteronyssinus</name>
    <name type="common">European house dust mite</name>
    <dbReference type="NCBI Taxonomy" id="6956"/>
    <lineage>
        <taxon>Eukaryota</taxon>
        <taxon>Metazoa</taxon>
        <taxon>Ecdysozoa</taxon>
        <taxon>Arthropoda</taxon>
        <taxon>Chelicerata</taxon>
        <taxon>Arachnida</taxon>
        <taxon>Acari</taxon>
        <taxon>Acariformes</taxon>
        <taxon>Sarcoptiformes</taxon>
        <taxon>Astigmata</taxon>
        <taxon>Psoroptidia</taxon>
        <taxon>Analgoidea</taxon>
        <taxon>Pyroglyphidae</taxon>
        <taxon>Dermatophagoidinae</taxon>
        <taxon>Dermatophagoides</taxon>
    </lineage>
</organism>
<dbReference type="PANTHER" id="PTHR24419:SF18">
    <property type="entry name" value="SERINE_THREONINE-PROTEIN KINASE HASPIN"/>
    <property type="match status" value="1"/>
</dbReference>
<dbReference type="RefSeq" id="XP_027198312.1">
    <property type="nucleotide sequence ID" value="XM_027342511.1"/>
</dbReference>
<dbReference type="GO" id="GO:0072354">
    <property type="term" value="F:histone H3T3 kinase activity"/>
    <property type="evidence" value="ECO:0007669"/>
    <property type="project" value="TreeGrafter"/>
</dbReference>
<evidence type="ECO:0000259" key="1">
    <source>
        <dbReference type="PROSITE" id="PS50011"/>
    </source>
</evidence>
<dbReference type="PANTHER" id="PTHR24419">
    <property type="entry name" value="INTERLEUKIN-1 RECEPTOR-ASSOCIATED KINASE"/>
    <property type="match status" value="1"/>
</dbReference>
<proteinExistence type="predicted"/>